<evidence type="ECO:0000313" key="5">
    <source>
        <dbReference type="Proteomes" id="UP000767334"/>
    </source>
</evidence>
<evidence type="ECO:0000256" key="2">
    <source>
        <dbReference type="ARBA" id="ARBA00037999"/>
    </source>
</evidence>
<evidence type="ECO:0000256" key="3">
    <source>
        <dbReference type="RuleBase" id="RU004508"/>
    </source>
</evidence>
<evidence type="ECO:0000256" key="1">
    <source>
        <dbReference type="ARBA" id="ARBA00022898"/>
    </source>
</evidence>
<dbReference type="InterPro" id="IPR015421">
    <property type="entry name" value="PyrdxlP-dep_Trfase_major"/>
</dbReference>
<organism evidence="4 5">
    <name type="scientific">Clostridium saudiense</name>
    <dbReference type="NCBI Taxonomy" id="1414720"/>
    <lineage>
        <taxon>Bacteria</taxon>
        <taxon>Bacillati</taxon>
        <taxon>Bacillota</taxon>
        <taxon>Clostridia</taxon>
        <taxon>Eubacteriales</taxon>
        <taxon>Clostridiaceae</taxon>
        <taxon>Clostridium</taxon>
    </lineage>
</organism>
<gene>
    <name evidence="4" type="ORF">H6A19_02090</name>
</gene>
<keyword evidence="5" id="KW-1185">Reference proteome</keyword>
<proteinExistence type="inferred from homology"/>
<dbReference type="SUPFAM" id="SSF53383">
    <property type="entry name" value="PLP-dependent transferases"/>
    <property type="match status" value="1"/>
</dbReference>
<comment type="similarity">
    <text evidence="2 3">Belongs to the DegT/DnrJ/EryC1 family.</text>
</comment>
<dbReference type="Proteomes" id="UP000767334">
    <property type="component" value="Unassembled WGS sequence"/>
</dbReference>
<dbReference type="InterPro" id="IPR015422">
    <property type="entry name" value="PyrdxlP-dep_Trfase_small"/>
</dbReference>
<name>A0ABS2FCY4_9CLOT</name>
<comment type="caution">
    <text evidence="4">The sequence shown here is derived from an EMBL/GenBank/DDBJ whole genome shotgun (WGS) entry which is preliminary data.</text>
</comment>
<dbReference type="InterPro" id="IPR000653">
    <property type="entry name" value="DegT/StrS_aminotransferase"/>
</dbReference>
<accession>A0ABS2FCY4</accession>
<keyword evidence="1 3" id="KW-0663">Pyridoxal phosphate</keyword>
<dbReference type="GO" id="GO:0008483">
    <property type="term" value="F:transaminase activity"/>
    <property type="evidence" value="ECO:0007669"/>
    <property type="project" value="UniProtKB-KW"/>
</dbReference>
<dbReference type="Pfam" id="PF01041">
    <property type="entry name" value="DegT_DnrJ_EryC1"/>
    <property type="match status" value="1"/>
</dbReference>
<protein>
    <submittedName>
        <fullName evidence="4">DegT/DnrJ/EryC1/StrS family aminotransferase</fullName>
    </submittedName>
</protein>
<sequence length="361" mass="40484">MRIPFVSFEEMHSLIKNELECAFREVLNSNWFIKGKFLAEFEKKFADYCGAKKCIGCGNGLDALSLILKAYNISDGDEVIIPANTFIATALAVSYVGATPVLVDNNDFYNIDVELIEKAITEKTKAIIAVHLYGMPADMDPINEIASKYGLVVIEDAAQAHGAIYKGKKVGALGDAAAFSFYPGKNLGALGDGGAVVTNNEEIAEKIRNLGNYGSSKKYVHEFKGVNSRLDEMQAAFLNIKLNHLDDWNNSRKEIAKYYLANITNQKVKLPQLINEIETVWHLFVVRVENRDEFIKYLSDNGIQALIHYPITVNKQDAYKELNSYTFEKAEKYANEIVSLPMYPGLTEEMLRYVVDVINKF</sequence>
<dbReference type="EMBL" id="JACJLL010000007">
    <property type="protein sequence ID" value="MBM6818139.1"/>
    <property type="molecule type" value="Genomic_DNA"/>
</dbReference>
<dbReference type="PANTHER" id="PTHR30244">
    <property type="entry name" value="TRANSAMINASE"/>
    <property type="match status" value="1"/>
</dbReference>
<dbReference type="Gene3D" id="3.40.640.10">
    <property type="entry name" value="Type I PLP-dependent aspartate aminotransferase-like (Major domain)"/>
    <property type="match status" value="1"/>
</dbReference>
<dbReference type="InterPro" id="IPR015424">
    <property type="entry name" value="PyrdxlP-dep_Trfase"/>
</dbReference>
<dbReference type="PIRSF" id="PIRSF000390">
    <property type="entry name" value="PLP_StrS"/>
    <property type="match status" value="1"/>
</dbReference>
<dbReference type="PANTHER" id="PTHR30244:SF36">
    <property type="entry name" value="3-OXO-GLUCOSE-6-PHOSPHATE:GLUTAMATE AMINOTRANSFERASE"/>
    <property type="match status" value="1"/>
</dbReference>
<dbReference type="Gene3D" id="3.90.1150.10">
    <property type="entry name" value="Aspartate Aminotransferase, domain 1"/>
    <property type="match status" value="1"/>
</dbReference>
<reference evidence="4 5" key="1">
    <citation type="journal article" date="2021" name="Sci. Rep.">
        <title>The distribution of antibiotic resistance genes in chicken gut microbiota commensals.</title>
        <authorList>
            <person name="Juricova H."/>
            <person name="Matiasovicova J."/>
            <person name="Kubasova T."/>
            <person name="Cejkova D."/>
            <person name="Rychlik I."/>
        </authorList>
    </citation>
    <scope>NUCLEOTIDE SEQUENCE [LARGE SCALE GENOMIC DNA]</scope>
    <source>
        <strain evidence="4 5">An435</strain>
    </source>
</reference>
<dbReference type="CDD" id="cd00616">
    <property type="entry name" value="AHBA_syn"/>
    <property type="match status" value="1"/>
</dbReference>
<dbReference type="RefSeq" id="WP_204571805.1">
    <property type="nucleotide sequence ID" value="NZ_JACJLL010000007.1"/>
</dbReference>
<keyword evidence="4" id="KW-0808">Transferase</keyword>
<evidence type="ECO:0000313" key="4">
    <source>
        <dbReference type="EMBL" id="MBM6818139.1"/>
    </source>
</evidence>
<keyword evidence="4" id="KW-0032">Aminotransferase</keyword>